<dbReference type="GO" id="GO:0043683">
    <property type="term" value="P:type IV pilus assembly"/>
    <property type="evidence" value="ECO:0007669"/>
    <property type="project" value="InterPro"/>
</dbReference>
<dbReference type="GO" id="GO:0043107">
    <property type="term" value="P:type IV pilus-dependent motility"/>
    <property type="evidence" value="ECO:0007669"/>
    <property type="project" value="InterPro"/>
</dbReference>
<dbReference type="InterPro" id="IPR014717">
    <property type="entry name" value="Transl_elong_EF1B/ribsomal_bS6"/>
</dbReference>
<dbReference type="Pfam" id="PF04350">
    <property type="entry name" value="PilO"/>
    <property type="match status" value="1"/>
</dbReference>
<sequence>MPEKRNIFLFGALVLLTISYWASASVLIGEKPFEIRLLEEEQEELNENLISAQILASQLDRVFTLFQENLALSKADSLADDANLPFLNSLTDILDDLDIKLLGIKPKPRVDKITYFKAPYLITLECTFEQFGMFLSEIERSPRLITVDEFEVKNGIERIKANTEEEKLLEQEFVVNLSTITLVKSKSKVSS</sequence>
<dbReference type="Gene3D" id="3.30.70.60">
    <property type="match status" value="1"/>
</dbReference>
<dbReference type="AlphaFoldDB" id="A0A381U7L4"/>
<gene>
    <name evidence="1" type="ORF">METZ01_LOCUS76392</name>
</gene>
<dbReference type="EMBL" id="UINC01005786">
    <property type="protein sequence ID" value="SVA23538.1"/>
    <property type="molecule type" value="Genomic_DNA"/>
</dbReference>
<proteinExistence type="predicted"/>
<dbReference type="InterPro" id="IPR007445">
    <property type="entry name" value="PilO"/>
</dbReference>
<organism evidence="1">
    <name type="scientific">marine metagenome</name>
    <dbReference type="NCBI Taxonomy" id="408172"/>
    <lineage>
        <taxon>unclassified sequences</taxon>
        <taxon>metagenomes</taxon>
        <taxon>ecological metagenomes</taxon>
    </lineage>
</organism>
<name>A0A381U7L4_9ZZZZ</name>
<evidence type="ECO:0000313" key="1">
    <source>
        <dbReference type="EMBL" id="SVA23538.1"/>
    </source>
</evidence>
<protein>
    <recommendedName>
        <fullName evidence="2">Type 4a pilus biogenesis protein PilO</fullName>
    </recommendedName>
</protein>
<reference evidence="1" key="1">
    <citation type="submission" date="2018-05" db="EMBL/GenBank/DDBJ databases">
        <authorList>
            <person name="Lanie J.A."/>
            <person name="Ng W.-L."/>
            <person name="Kazmierczak K.M."/>
            <person name="Andrzejewski T.M."/>
            <person name="Davidsen T.M."/>
            <person name="Wayne K.J."/>
            <person name="Tettelin H."/>
            <person name="Glass J.I."/>
            <person name="Rusch D."/>
            <person name="Podicherti R."/>
            <person name="Tsui H.-C.T."/>
            <person name="Winkler M.E."/>
        </authorList>
    </citation>
    <scope>NUCLEOTIDE SEQUENCE</scope>
</reference>
<evidence type="ECO:0008006" key="2">
    <source>
        <dbReference type="Google" id="ProtNLM"/>
    </source>
</evidence>
<accession>A0A381U7L4</accession>